<reference evidence="3 4" key="1">
    <citation type="submission" date="2019-03" db="EMBL/GenBank/DDBJ databases">
        <title>Genomic Encyclopedia of Type Strains, Phase IV (KMG-IV): sequencing the most valuable type-strain genomes for metagenomic binning, comparative biology and taxonomic classification.</title>
        <authorList>
            <person name="Goeker M."/>
        </authorList>
    </citation>
    <scope>NUCLEOTIDE SEQUENCE [LARGE SCALE GENOMIC DNA]</scope>
    <source>
        <strain evidence="3 4">DSM 25903</strain>
    </source>
</reference>
<dbReference type="InterPro" id="IPR003646">
    <property type="entry name" value="SH3-like_bac-type"/>
</dbReference>
<dbReference type="Proteomes" id="UP000295122">
    <property type="component" value="Unassembled WGS sequence"/>
</dbReference>
<evidence type="ECO:0000259" key="2">
    <source>
        <dbReference type="Pfam" id="PF08239"/>
    </source>
</evidence>
<keyword evidence="1" id="KW-0732">Signal</keyword>
<proteinExistence type="predicted"/>
<organism evidence="3 4">
    <name type="scientific">Enterovirga rhinocerotis</name>
    <dbReference type="NCBI Taxonomy" id="1339210"/>
    <lineage>
        <taxon>Bacteria</taxon>
        <taxon>Pseudomonadati</taxon>
        <taxon>Pseudomonadota</taxon>
        <taxon>Alphaproteobacteria</taxon>
        <taxon>Hyphomicrobiales</taxon>
        <taxon>Methylobacteriaceae</taxon>
        <taxon>Enterovirga</taxon>
    </lineage>
</organism>
<feature type="signal peptide" evidence="1">
    <location>
        <begin position="1"/>
        <end position="24"/>
    </location>
</feature>
<keyword evidence="4" id="KW-1185">Reference proteome</keyword>
<name>A0A4R7BQP9_9HYPH</name>
<feature type="domain" description="SH3b" evidence="2">
    <location>
        <begin position="38"/>
        <end position="92"/>
    </location>
</feature>
<evidence type="ECO:0000256" key="1">
    <source>
        <dbReference type="SAM" id="SignalP"/>
    </source>
</evidence>
<evidence type="ECO:0000313" key="3">
    <source>
        <dbReference type="EMBL" id="TDR87072.1"/>
    </source>
</evidence>
<accession>A0A4R7BQP9</accession>
<dbReference type="Gene3D" id="2.30.30.40">
    <property type="entry name" value="SH3 Domains"/>
    <property type="match status" value="1"/>
</dbReference>
<sequence length="94" mass="10173">MIHRALLGALSGAALLLAAGAASAQTFCYVSDPTGTPLNIRIEPNGRVVGVIANGTQVTISESRRDERGRLWVFVRNLDTNQGIGWVYRNFLNC</sequence>
<gene>
    <name evidence="3" type="ORF">EV668_4151</name>
</gene>
<dbReference type="RefSeq" id="WP_133773674.1">
    <property type="nucleotide sequence ID" value="NZ_SNZR01000016.1"/>
</dbReference>
<dbReference type="OrthoDB" id="8602948at2"/>
<protein>
    <submittedName>
        <fullName evidence="3">SH3 domain-containing protein</fullName>
    </submittedName>
</protein>
<comment type="caution">
    <text evidence="3">The sequence shown here is derived from an EMBL/GenBank/DDBJ whole genome shotgun (WGS) entry which is preliminary data.</text>
</comment>
<evidence type="ECO:0000313" key="4">
    <source>
        <dbReference type="Proteomes" id="UP000295122"/>
    </source>
</evidence>
<dbReference type="AlphaFoldDB" id="A0A4R7BQP9"/>
<feature type="chain" id="PRO_5020493954" evidence="1">
    <location>
        <begin position="25"/>
        <end position="94"/>
    </location>
</feature>
<dbReference type="EMBL" id="SNZR01000016">
    <property type="protein sequence ID" value="TDR87072.1"/>
    <property type="molecule type" value="Genomic_DNA"/>
</dbReference>
<dbReference type="Pfam" id="PF08239">
    <property type="entry name" value="SH3_3"/>
    <property type="match status" value="1"/>
</dbReference>